<sequence length="612" mass="69127">MNSGNFAGFCNAIRAKDGWVVKLLNEQQNLATKWAMEAGLWSPGTTMDEGLAATIEELKAEARRIRAIDLTVDLSGTRRLPERQIPFQDIHKDVSTSVCYQRASKYGLRDPGLKDIVGVFVSDGIVPPSLHAELVTELDALAALEPKDFHPGTNGTVQDLIHPSLYPYIALETPVHDGVRLPPFSQGRFATQVFHSLTESLGDAQSLYHISKYAWIPSVFRISEDGKSASIDSYINGLGPRKQYPNLYRIIEELFICCLPHFERTMNTPFERQDSPSGGTQTEWNAIRAKQQQDKERERVERLSIAEQEGKEMLEEWEQSSTRYQVGDEHHATSFKGRSLKVIVKAANYILRPGQIYQGTWHLEGMPHERIVSSVIYYYSTDDSIVDHGLGMRRARDEELDYPEFTSLHRDSYIIQVHPDDPDEEELFLEDYPSSDAEECGNAFVPLGTVATTYVASKIGHGTGRIISFPNWIQHKVLGITNKETSGVEPAQRKILCFFLVDDSNPEEDEIEYPGMAYTGLQDQVVLTTSDIPPQQRATNLPTLHVLLPWVCQQITGKRLPPNLVDLISSSGALGLTREMAEYHRHAFMEDRKIKVSDENEMWESQYSLCEH</sequence>
<protein>
    <recommendedName>
        <fullName evidence="1">DUF4246 domain-containing protein</fullName>
    </recommendedName>
</protein>
<keyword evidence="3" id="KW-1185">Reference proteome</keyword>
<dbReference type="PANTHER" id="PTHR33119:SF1">
    <property type="entry name" value="FE2OG DIOXYGENASE DOMAIN-CONTAINING PROTEIN"/>
    <property type="match status" value="1"/>
</dbReference>
<dbReference type="Proteomes" id="UP001556367">
    <property type="component" value="Unassembled WGS sequence"/>
</dbReference>
<dbReference type="EMBL" id="JASNQZ010000001">
    <property type="protein sequence ID" value="KAL0961447.1"/>
    <property type="molecule type" value="Genomic_DNA"/>
</dbReference>
<name>A0ABR3K0P1_9AGAR</name>
<comment type="caution">
    <text evidence="2">The sequence shown here is derived from an EMBL/GenBank/DDBJ whole genome shotgun (WGS) entry which is preliminary data.</text>
</comment>
<dbReference type="InterPro" id="IPR025340">
    <property type="entry name" value="DUF4246"/>
</dbReference>
<dbReference type="InterPro" id="IPR049192">
    <property type="entry name" value="DUF4246_C"/>
</dbReference>
<dbReference type="Pfam" id="PF14033">
    <property type="entry name" value="DUF4246"/>
    <property type="match status" value="1"/>
</dbReference>
<evidence type="ECO:0000313" key="3">
    <source>
        <dbReference type="Proteomes" id="UP001556367"/>
    </source>
</evidence>
<evidence type="ECO:0000259" key="1">
    <source>
        <dbReference type="Pfam" id="PF14033"/>
    </source>
</evidence>
<feature type="domain" description="DUF4246" evidence="1">
    <location>
        <begin position="117"/>
        <end position="502"/>
    </location>
</feature>
<accession>A0ABR3K0P1</accession>
<dbReference type="PANTHER" id="PTHR33119">
    <property type="entry name" value="IFI3P"/>
    <property type="match status" value="1"/>
</dbReference>
<organism evidence="2 3">
    <name type="scientific">Hohenbuehelia grisea</name>
    <dbReference type="NCBI Taxonomy" id="104357"/>
    <lineage>
        <taxon>Eukaryota</taxon>
        <taxon>Fungi</taxon>
        <taxon>Dikarya</taxon>
        <taxon>Basidiomycota</taxon>
        <taxon>Agaricomycotina</taxon>
        <taxon>Agaricomycetes</taxon>
        <taxon>Agaricomycetidae</taxon>
        <taxon>Agaricales</taxon>
        <taxon>Pleurotineae</taxon>
        <taxon>Pleurotaceae</taxon>
        <taxon>Hohenbuehelia</taxon>
    </lineage>
</organism>
<gene>
    <name evidence="2" type="ORF">HGRIS_006392</name>
</gene>
<evidence type="ECO:0000313" key="2">
    <source>
        <dbReference type="EMBL" id="KAL0961447.1"/>
    </source>
</evidence>
<reference evidence="3" key="1">
    <citation type="submission" date="2024-06" db="EMBL/GenBank/DDBJ databases">
        <title>Multi-omics analyses provide insights into the biosynthesis of the anticancer antibiotic pleurotin in Hohenbuehelia grisea.</title>
        <authorList>
            <person name="Weaver J.A."/>
            <person name="Alberti F."/>
        </authorList>
    </citation>
    <scope>NUCLEOTIDE SEQUENCE [LARGE SCALE GENOMIC DNA]</scope>
    <source>
        <strain evidence="3">T-177</strain>
    </source>
</reference>
<proteinExistence type="predicted"/>